<evidence type="ECO:0000256" key="1">
    <source>
        <dbReference type="ARBA" id="ARBA00022723"/>
    </source>
</evidence>
<dbReference type="EMBL" id="GBEZ01003782">
    <property type="protein sequence ID" value="JAC81382.1"/>
    <property type="molecule type" value="Transcribed_RNA"/>
</dbReference>
<feature type="signal peptide" evidence="5">
    <location>
        <begin position="1"/>
        <end position="20"/>
    </location>
</feature>
<evidence type="ECO:0000256" key="4">
    <source>
        <dbReference type="SAM" id="MobiDB-lite"/>
    </source>
</evidence>
<dbReference type="Pfam" id="PF13385">
    <property type="entry name" value="Laminin_G_3"/>
    <property type="match status" value="1"/>
</dbReference>
<dbReference type="InterPro" id="IPR023174">
    <property type="entry name" value="PDEase_CS"/>
</dbReference>
<evidence type="ECO:0000256" key="2">
    <source>
        <dbReference type="ARBA" id="ARBA00022801"/>
    </source>
</evidence>
<protein>
    <recommendedName>
        <fullName evidence="3">Phosphodiesterase</fullName>
        <ecNumber evidence="3">3.1.4.-</ecNumber>
    </recommendedName>
</protein>
<gene>
    <name evidence="8" type="ORF">TSPGSL018_24808</name>
    <name evidence="9" type="ORF">TSPGSL018_8060</name>
</gene>
<dbReference type="GO" id="GO:0046872">
    <property type="term" value="F:metal ion binding"/>
    <property type="evidence" value="ECO:0007669"/>
    <property type="project" value="UniProtKB-KW"/>
</dbReference>
<proteinExistence type="inferred from homology"/>
<keyword evidence="2 3" id="KW-0378">Hydrolase</keyword>
<dbReference type="PROSITE" id="PS50022">
    <property type="entry name" value="FA58C_3"/>
    <property type="match status" value="1"/>
</dbReference>
<evidence type="ECO:0000259" key="7">
    <source>
        <dbReference type="PROSITE" id="PS51845"/>
    </source>
</evidence>
<dbReference type="Gene3D" id="2.60.120.200">
    <property type="match status" value="1"/>
</dbReference>
<dbReference type="InterPro" id="IPR036971">
    <property type="entry name" value="PDEase_catalytic_dom_sf"/>
</dbReference>
<dbReference type="SUPFAM" id="SSF49899">
    <property type="entry name" value="Concanavalin A-like lectins/glucanases"/>
    <property type="match status" value="1"/>
</dbReference>
<dbReference type="PANTHER" id="PTHR11347">
    <property type="entry name" value="CYCLIC NUCLEOTIDE PHOSPHODIESTERASE"/>
    <property type="match status" value="1"/>
</dbReference>
<dbReference type="EMBL" id="GBEZ01010870">
    <property type="protein sequence ID" value="JAC74856.1"/>
    <property type="molecule type" value="Transcribed_RNA"/>
</dbReference>
<accession>A0A061S874</accession>
<evidence type="ECO:0000313" key="8">
    <source>
        <dbReference type="EMBL" id="JAC74856.1"/>
    </source>
</evidence>
<dbReference type="GO" id="GO:0007165">
    <property type="term" value="P:signal transduction"/>
    <property type="evidence" value="ECO:0007669"/>
    <property type="project" value="InterPro"/>
</dbReference>
<dbReference type="Gene3D" id="1.10.1300.10">
    <property type="entry name" value="3'5'-cyclic nucleotide phosphodiesterase, catalytic domain"/>
    <property type="match status" value="1"/>
</dbReference>
<evidence type="ECO:0000259" key="6">
    <source>
        <dbReference type="PROSITE" id="PS50022"/>
    </source>
</evidence>
<comment type="similarity">
    <text evidence="3">Belongs to the cyclic nucleotide phosphodiesterase family.</text>
</comment>
<reference evidence="9" key="1">
    <citation type="submission" date="2014-05" db="EMBL/GenBank/DDBJ databases">
        <title>The transcriptome of the halophilic microalga Tetraselmis sp. GSL018 isolated from the Great Salt Lake, Utah.</title>
        <authorList>
            <person name="Jinkerson R.E."/>
            <person name="D'Adamo S."/>
            <person name="Posewitz M.C."/>
        </authorList>
    </citation>
    <scope>NUCLEOTIDE SEQUENCE</scope>
    <source>
        <strain evidence="9">GSL018</strain>
    </source>
</reference>
<dbReference type="InterPro" id="IPR000421">
    <property type="entry name" value="FA58C"/>
</dbReference>
<dbReference type="SUPFAM" id="SSF109604">
    <property type="entry name" value="HD-domain/PDEase-like"/>
    <property type="match status" value="1"/>
</dbReference>
<feature type="chain" id="PRO_5007370688" description="Phosphodiesterase" evidence="5">
    <location>
        <begin position="21"/>
        <end position="1504"/>
    </location>
</feature>
<keyword evidence="1 3" id="KW-0479">Metal-binding</keyword>
<organism evidence="9">
    <name type="scientific">Tetraselmis sp. GSL018</name>
    <dbReference type="NCBI Taxonomy" id="582737"/>
    <lineage>
        <taxon>Eukaryota</taxon>
        <taxon>Viridiplantae</taxon>
        <taxon>Chlorophyta</taxon>
        <taxon>core chlorophytes</taxon>
        <taxon>Chlorodendrophyceae</taxon>
        <taxon>Chlorodendrales</taxon>
        <taxon>Chlorodendraceae</taxon>
        <taxon>Tetraselmis</taxon>
    </lineage>
</organism>
<dbReference type="InterPro" id="IPR013320">
    <property type="entry name" value="ConA-like_dom_sf"/>
</dbReference>
<feature type="region of interest" description="Disordered" evidence="4">
    <location>
        <begin position="1477"/>
        <end position="1504"/>
    </location>
</feature>
<sequence>MFDFLLLRLALLFLPSKLVANTINADANGYGLHYSFRSLSSTQIRTSWSGSFTVEFWLRQFHCGRFPLGILFLGSTSNSSSHGLTKQMSEKSCAGEDINQLSWLDLGENLECDEYWHHFAKVCSPRDGCFKRYRDGENASASRSAYRSNDETELSVGILLFGMDASTNFRREPSARVGGVIDEFRIWSYERTESQIRQYLTSSVSPYEPGLEVLFRFDEGFDSWTVEDLTKKNPGMQLGSFPGILHDLINGLHSVLPPKRILSSLPMHSEVVVSVVSVSRPTRIRLQQEEVVWLGCECQIISGPMLGTLETAASEGAVESRLWNSSASGELVYIPDPGLADSGKDSFTYRFVCDDTRSADLEVQLVAYKIESPNDRSLRLHSNEALVVALTDGSSGVFEVFPVLISVPKEGQLFHVPLFPWIELSPKDAAKKINSTNEDVEEVLPGSVPFLARSGIVLYVPPLTTKSLDAHFEFKLVGKNSSIHRLGELESLPAAVTISVLPAKDTMASVHVITDSDTEMDVTLSSNTLHSSHPRDMMDFEITDLPTCGELKQLLPTAMDKLASVRYTRMEFDRTPREYIQWVSAIRGGTAIGDASFSSELGAHNSSAEGANVREGSAANILGAPDFSCGMRGENAMGWSPADGQSAAFITLEFEEEVFLTGIGVFEAFPSALFGGGVKKISVARDFAGNDTSWTVVWQGPAGAGQRSPAEAGFVTTPPGICRRGAIGRFLRLDLEVGQAPPKITGVRLAGTEAPSRGLVFSPESAVRYVPPAGVHGESVDSFQARAGDCVSWWSRMEYTVGVRAPANAGAASTVPELSINTTIVLGSNASRVSIDIASLSEFMAQRLGRRGCIEWSHSVALLLLNGSVSVRTGSGAQVLPGGELVPLAHPWVMMGAWRNFAHALLEVWSTSCGVTVRHRISVGPRCPGVAGGARMCALSPQECRGGDAYDAGLRACRPSTRWTVRMFIAVGGGSVLLGTAAALCLLTVRRRRGCRVKPQLSGRRVSSTTQMEMPLDKAIQFLGRVKSIASERDIQLEADSVLELLTKHSTLLSPTSSGLDGIHPEMQEYLITTATRDCPWQGLGGQAAVFPVSVTNDDPLTGSTIVCQAPQWLKGTLAQVGETFFFKSISFCSEAGSHCLQLVCVQLMERWGLFSALAIPQSSVHRFLNRVQQGYLPNPYHGIEHAVDVTCRLGAILEQAGVAQELIDRGREGAVTLLAAVLAAAVHDYKHPGLTNAFAVRARMPVARQFNDQAVLENQSLFISLEMLEADGTGIVSHLSEDLRGMLRNIIIRLVLATDMSRHFELLSAFQAQVSEHRHSAASRRMRAGDACHQDNSCCLVVEQEPCLWGSLSEEQRMVALQTAIKVADIGHCALPHSMHLEWLNRLEEEFFLQGDTERSQGLRVSPLMDRTKPGPTDPKNQATFMNVIVRPLYRAWCNAYPGCSPLYTLLKENHAHWESLSSKGFSVMDSGSYGAGDGNTSSPASPLSGSVPTLMSWHQNSD</sequence>
<evidence type="ECO:0000256" key="3">
    <source>
        <dbReference type="RuleBase" id="RU363067"/>
    </source>
</evidence>
<dbReference type="Pfam" id="PF00233">
    <property type="entry name" value="PDEase_I"/>
    <property type="match status" value="1"/>
</dbReference>
<feature type="domain" description="PDEase" evidence="7">
    <location>
        <begin position="1106"/>
        <end position="1466"/>
    </location>
</feature>
<evidence type="ECO:0000313" key="9">
    <source>
        <dbReference type="EMBL" id="JAC81382.1"/>
    </source>
</evidence>
<dbReference type="GO" id="GO:0004114">
    <property type="term" value="F:3',5'-cyclic-nucleotide phosphodiesterase activity"/>
    <property type="evidence" value="ECO:0007669"/>
    <property type="project" value="InterPro"/>
</dbReference>
<feature type="compositionally biased region" description="Polar residues" evidence="4">
    <location>
        <begin position="1480"/>
        <end position="1504"/>
    </location>
</feature>
<keyword evidence="5" id="KW-0732">Signal</keyword>
<dbReference type="EC" id="3.1.4.-" evidence="3"/>
<dbReference type="PROSITE" id="PS00126">
    <property type="entry name" value="PDEASE_I_1"/>
    <property type="match status" value="1"/>
</dbReference>
<comment type="cofactor">
    <cofactor evidence="3">
        <name>a divalent metal cation</name>
        <dbReference type="ChEBI" id="CHEBI:60240"/>
    </cofactor>
    <text evidence="3">Binds 2 divalent metal cations per subunit. Site 1 may preferentially bind zinc ions, while site 2 has a preference for magnesium and/or manganese ions.</text>
</comment>
<dbReference type="PROSITE" id="PS51845">
    <property type="entry name" value="PDEASE_I_2"/>
    <property type="match status" value="1"/>
</dbReference>
<evidence type="ECO:0000256" key="5">
    <source>
        <dbReference type="SAM" id="SignalP"/>
    </source>
</evidence>
<name>A0A061S874_9CHLO</name>
<feature type="domain" description="F5/8 type C" evidence="6">
    <location>
        <begin position="596"/>
        <end position="697"/>
    </location>
</feature>
<dbReference type="InterPro" id="IPR002073">
    <property type="entry name" value="PDEase_catalytic_dom"/>
</dbReference>